<name>A0A6H5HGY7_9HEMI</name>
<evidence type="ECO:0000256" key="1">
    <source>
        <dbReference type="SAM" id="Phobius"/>
    </source>
</evidence>
<accession>A0A6H5HGY7</accession>
<sequence>MTKRSGVDHLPHSFERNSLRLINISLVSPVSIFERTEVTTRQVDSFLEKDTTMMYLILGFALASMASAAEKPVFGARFARAPQYVASSAPLSPVRQPIAILSQNSNSNYDGNFNYDLYEQLHIKSIYFVGTRQWSECSCRTLDQQRIILFQKRHEDDHNTSIYSEDGITDASKGRSISIRLLFLLFVNVLLFVFSFLLIDNVNAIFANLPIDWDRLQRSQNMIKLCEN</sequence>
<dbReference type="EMBL" id="CADCXU010029753">
    <property type="protein sequence ID" value="CAB0015917.1"/>
    <property type="molecule type" value="Genomic_DNA"/>
</dbReference>
<dbReference type="Proteomes" id="UP000479000">
    <property type="component" value="Unassembled WGS sequence"/>
</dbReference>
<protein>
    <submittedName>
        <fullName evidence="2">Uncharacterized protein</fullName>
    </submittedName>
</protein>
<proteinExistence type="predicted"/>
<gene>
    <name evidence="2" type="ORF">NTEN_LOCUS20257</name>
</gene>
<evidence type="ECO:0000313" key="3">
    <source>
        <dbReference type="Proteomes" id="UP000479000"/>
    </source>
</evidence>
<evidence type="ECO:0000313" key="2">
    <source>
        <dbReference type="EMBL" id="CAB0015917.1"/>
    </source>
</evidence>
<keyword evidence="1" id="KW-0812">Transmembrane</keyword>
<dbReference type="AlphaFoldDB" id="A0A6H5HGY7"/>
<keyword evidence="1" id="KW-0472">Membrane</keyword>
<reference evidence="2 3" key="1">
    <citation type="submission" date="2020-02" db="EMBL/GenBank/DDBJ databases">
        <authorList>
            <person name="Ferguson B K."/>
        </authorList>
    </citation>
    <scope>NUCLEOTIDE SEQUENCE [LARGE SCALE GENOMIC DNA]</scope>
</reference>
<keyword evidence="1" id="KW-1133">Transmembrane helix</keyword>
<keyword evidence="3" id="KW-1185">Reference proteome</keyword>
<feature type="non-terminal residue" evidence="2">
    <location>
        <position position="228"/>
    </location>
</feature>
<feature type="transmembrane region" description="Helical" evidence="1">
    <location>
        <begin position="181"/>
        <end position="199"/>
    </location>
</feature>
<organism evidence="2 3">
    <name type="scientific">Nesidiocoris tenuis</name>
    <dbReference type="NCBI Taxonomy" id="355587"/>
    <lineage>
        <taxon>Eukaryota</taxon>
        <taxon>Metazoa</taxon>
        <taxon>Ecdysozoa</taxon>
        <taxon>Arthropoda</taxon>
        <taxon>Hexapoda</taxon>
        <taxon>Insecta</taxon>
        <taxon>Pterygota</taxon>
        <taxon>Neoptera</taxon>
        <taxon>Paraneoptera</taxon>
        <taxon>Hemiptera</taxon>
        <taxon>Heteroptera</taxon>
        <taxon>Panheteroptera</taxon>
        <taxon>Cimicomorpha</taxon>
        <taxon>Miridae</taxon>
        <taxon>Dicyphina</taxon>
        <taxon>Nesidiocoris</taxon>
    </lineage>
</organism>